<dbReference type="InterPro" id="IPR026444">
    <property type="entry name" value="Secre_tail"/>
</dbReference>
<protein>
    <submittedName>
        <fullName evidence="4">Choice-of-anchor J domain-containing protein</fullName>
    </submittedName>
</protein>
<keyword evidence="5" id="KW-1185">Reference proteome</keyword>
<sequence>MRKILLIGSLLCLAFANAQTTNVYSYGFDTAFASDWVLTNQSSPAGASIWSKASYTTPLSSAIFGSGNTTTVPVGQAGGNNSFALVNFNSTTGAGTISNWLITPAVSVKDGDVISFYTRKGTDGTTDYPDRLELRYSVAGTTVTPSSGASDVGSFTNVGITVNPTLVAGFVYPKTWTKYSFTITGIGATPIAVKFGFRYYVTDGGPSGNNSDLIGIDTFSVDRSTLAVNDVTSKKSSISIFPNPTSDFVNLKTDSKINGVSVVDLTGRRLNVKYEGNKVDVRSLPTGTYILNIETNNGVSTEKFSKK</sequence>
<feature type="chain" id="PRO_5045426385" evidence="2">
    <location>
        <begin position="19"/>
        <end position="307"/>
    </location>
</feature>
<evidence type="ECO:0000256" key="1">
    <source>
        <dbReference type="ARBA" id="ARBA00022729"/>
    </source>
</evidence>
<feature type="domain" description="Secretion system C-terminal sorting" evidence="3">
    <location>
        <begin position="240"/>
        <end position="304"/>
    </location>
</feature>
<evidence type="ECO:0000313" key="4">
    <source>
        <dbReference type="EMBL" id="WBV61039.1"/>
    </source>
</evidence>
<keyword evidence="1 2" id="KW-0732">Signal</keyword>
<dbReference type="NCBIfam" id="NF038128">
    <property type="entry name" value="choice_anch_J"/>
    <property type="match status" value="1"/>
</dbReference>
<accession>A0ABY7QMY7</accession>
<evidence type="ECO:0000256" key="2">
    <source>
        <dbReference type="SAM" id="SignalP"/>
    </source>
</evidence>
<dbReference type="NCBIfam" id="TIGR04183">
    <property type="entry name" value="Por_Secre_tail"/>
    <property type="match status" value="1"/>
</dbReference>
<organism evidence="4 5">
    <name type="scientific">Chryseobacterium camelliae</name>
    <dbReference type="NCBI Taxonomy" id="1265445"/>
    <lineage>
        <taxon>Bacteria</taxon>
        <taxon>Pseudomonadati</taxon>
        <taxon>Bacteroidota</taxon>
        <taxon>Flavobacteriia</taxon>
        <taxon>Flavobacteriales</taxon>
        <taxon>Weeksellaceae</taxon>
        <taxon>Chryseobacterium group</taxon>
        <taxon>Chryseobacterium</taxon>
    </lineage>
</organism>
<proteinExistence type="predicted"/>
<dbReference type="RefSeq" id="WP_271149342.1">
    <property type="nucleotide sequence ID" value="NZ_CP115859.1"/>
</dbReference>
<name>A0ABY7QMY7_9FLAO</name>
<feature type="signal peptide" evidence="2">
    <location>
        <begin position="1"/>
        <end position="18"/>
    </location>
</feature>
<reference evidence="4 5" key="1">
    <citation type="submission" date="2023-01" db="EMBL/GenBank/DDBJ databases">
        <title>Complete genome of Chryseobacterium camelliae VAN22-5A.</title>
        <authorList>
            <person name="Zong G."/>
            <person name="Cao G."/>
        </authorList>
    </citation>
    <scope>NUCLEOTIDE SEQUENCE [LARGE SCALE GENOMIC DNA]</scope>
    <source>
        <strain evidence="4 5">VAN22-5A</strain>
    </source>
</reference>
<dbReference type="EMBL" id="CP115859">
    <property type="protein sequence ID" value="WBV61039.1"/>
    <property type="molecule type" value="Genomic_DNA"/>
</dbReference>
<evidence type="ECO:0000259" key="3">
    <source>
        <dbReference type="Pfam" id="PF18962"/>
    </source>
</evidence>
<evidence type="ECO:0000313" key="5">
    <source>
        <dbReference type="Proteomes" id="UP001210978"/>
    </source>
</evidence>
<gene>
    <name evidence="4" type="ORF">PFY12_02700</name>
</gene>
<dbReference type="Gene3D" id="2.60.120.200">
    <property type="match status" value="1"/>
</dbReference>
<dbReference type="Proteomes" id="UP001210978">
    <property type="component" value="Chromosome"/>
</dbReference>
<dbReference type="Pfam" id="PF18962">
    <property type="entry name" value="Por_Secre_tail"/>
    <property type="match status" value="1"/>
</dbReference>